<keyword evidence="3" id="KW-1185">Reference proteome</keyword>
<sequence length="124" mass="13866">MKTIRNIVIIVVVLLIFVFFFAGKGIFDDILPILQMKGAVLLAVGNTEQVDNGEYGFMVKKGEENRFIEAMQARGYQLMDEKLGIYTFQKDGGKAVYKAEDFLGCLNFKEMREDAPDAQASAAQ</sequence>
<dbReference type="EMBL" id="JACRSS010000001">
    <property type="protein sequence ID" value="MBC8538022.1"/>
    <property type="molecule type" value="Genomic_DNA"/>
</dbReference>
<keyword evidence="1" id="KW-0812">Transmembrane</keyword>
<evidence type="ECO:0000313" key="2">
    <source>
        <dbReference type="EMBL" id="MBC8538022.1"/>
    </source>
</evidence>
<protein>
    <submittedName>
        <fullName evidence="2">Uncharacterized protein</fullName>
    </submittedName>
</protein>
<reference evidence="2" key="1">
    <citation type="submission" date="2020-08" db="EMBL/GenBank/DDBJ databases">
        <title>Genome public.</title>
        <authorList>
            <person name="Liu C."/>
            <person name="Sun Q."/>
        </authorList>
    </citation>
    <scope>NUCLEOTIDE SEQUENCE</scope>
    <source>
        <strain evidence="2">NSJ-63</strain>
    </source>
</reference>
<keyword evidence="1" id="KW-1133">Transmembrane helix</keyword>
<evidence type="ECO:0000313" key="3">
    <source>
        <dbReference type="Proteomes" id="UP000617951"/>
    </source>
</evidence>
<dbReference type="AlphaFoldDB" id="A0A926HS27"/>
<proteinExistence type="predicted"/>
<dbReference type="RefSeq" id="WP_249279820.1">
    <property type="nucleotide sequence ID" value="NZ_JACRSS010000001.1"/>
</dbReference>
<accession>A0A926HS27</accession>
<evidence type="ECO:0000256" key="1">
    <source>
        <dbReference type="SAM" id="Phobius"/>
    </source>
</evidence>
<name>A0A926HS27_9FIRM</name>
<dbReference type="Proteomes" id="UP000617951">
    <property type="component" value="Unassembled WGS sequence"/>
</dbReference>
<feature type="transmembrane region" description="Helical" evidence="1">
    <location>
        <begin position="7"/>
        <end position="27"/>
    </location>
</feature>
<gene>
    <name evidence="2" type="ORF">H8693_03640</name>
</gene>
<comment type="caution">
    <text evidence="2">The sequence shown here is derived from an EMBL/GenBank/DDBJ whole genome shotgun (WGS) entry which is preliminary data.</text>
</comment>
<organism evidence="2 3">
    <name type="scientific">Guopingia tenuis</name>
    <dbReference type="NCBI Taxonomy" id="2763656"/>
    <lineage>
        <taxon>Bacteria</taxon>
        <taxon>Bacillati</taxon>
        <taxon>Bacillota</taxon>
        <taxon>Clostridia</taxon>
        <taxon>Christensenellales</taxon>
        <taxon>Christensenellaceae</taxon>
        <taxon>Guopingia</taxon>
    </lineage>
</organism>
<keyword evidence="1" id="KW-0472">Membrane</keyword>